<organism evidence="8 10">
    <name type="scientific">Didymodactylos carnosus</name>
    <dbReference type="NCBI Taxonomy" id="1234261"/>
    <lineage>
        <taxon>Eukaryota</taxon>
        <taxon>Metazoa</taxon>
        <taxon>Spiralia</taxon>
        <taxon>Gnathifera</taxon>
        <taxon>Rotifera</taxon>
        <taxon>Eurotatoria</taxon>
        <taxon>Bdelloidea</taxon>
        <taxon>Philodinida</taxon>
        <taxon>Philodinidae</taxon>
        <taxon>Didymodactylos</taxon>
    </lineage>
</organism>
<keyword evidence="7" id="KW-1133">Transmembrane helix</keyword>
<dbReference type="GO" id="GO:0070180">
    <property type="term" value="F:large ribosomal subunit rRNA binding"/>
    <property type="evidence" value="ECO:0007669"/>
    <property type="project" value="TreeGrafter"/>
</dbReference>
<dbReference type="Proteomes" id="UP000681722">
    <property type="component" value="Unassembled WGS sequence"/>
</dbReference>
<comment type="function">
    <text evidence="1">Ribosomal protein P0 is the functional equivalent of E.coli protein L10.</text>
</comment>
<protein>
    <recommendedName>
        <fullName evidence="5">Large ribosomal subunit protein uL10</fullName>
    </recommendedName>
    <alternativeName>
        <fullName evidence="6">60S acidic ribosomal protein P0</fullName>
    </alternativeName>
</protein>
<dbReference type="GO" id="GO:0022625">
    <property type="term" value="C:cytosolic large ribosomal subunit"/>
    <property type="evidence" value="ECO:0007669"/>
    <property type="project" value="TreeGrafter"/>
</dbReference>
<comment type="similarity">
    <text evidence="2">Belongs to the universal ribosomal protein uL10 family.</text>
</comment>
<dbReference type="EMBL" id="CAJOBC010006572">
    <property type="protein sequence ID" value="CAF3903515.1"/>
    <property type="molecule type" value="Genomic_DNA"/>
</dbReference>
<evidence type="ECO:0000256" key="7">
    <source>
        <dbReference type="SAM" id="Phobius"/>
    </source>
</evidence>
<dbReference type="PANTHER" id="PTHR45699:SF3">
    <property type="entry name" value="LARGE RIBOSOMAL SUBUNIT PROTEIN UL10"/>
    <property type="match status" value="1"/>
</dbReference>
<evidence type="ECO:0000256" key="6">
    <source>
        <dbReference type="ARBA" id="ARBA00035444"/>
    </source>
</evidence>
<dbReference type="PANTHER" id="PTHR45699">
    <property type="entry name" value="60S ACIDIC RIBOSOMAL PROTEIN P0"/>
    <property type="match status" value="1"/>
</dbReference>
<evidence type="ECO:0000256" key="5">
    <source>
        <dbReference type="ARBA" id="ARBA00035202"/>
    </source>
</evidence>
<dbReference type="AlphaFoldDB" id="A0A814RWG2"/>
<comment type="caution">
    <text evidence="8">The sequence shown here is derived from an EMBL/GenBank/DDBJ whole genome shotgun (WGS) entry which is preliminary data.</text>
</comment>
<evidence type="ECO:0000313" key="10">
    <source>
        <dbReference type="Proteomes" id="UP000663829"/>
    </source>
</evidence>
<evidence type="ECO:0000313" key="9">
    <source>
        <dbReference type="EMBL" id="CAF3903515.1"/>
    </source>
</evidence>
<dbReference type="EMBL" id="CAJNOQ010006574">
    <property type="protein sequence ID" value="CAF1139913.1"/>
    <property type="molecule type" value="Genomic_DNA"/>
</dbReference>
<evidence type="ECO:0000313" key="8">
    <source>
        <dbReference type="EMBL" id="CAF1139913.1"/>
    </source>
</evidence>
<keyword evidence="4" id="KW-0687">Ribonucleoprotein</keyword>
<proteinExistence type="inferred from homology"/>
<dbReference type="GO" id="GO:0002181">
    <property type="term" value="P:cytoplasmic translation"/>
    <property type="evidence" value="ECO:0007669"/>
    <property type="project" value="TreeGrafter"/>
</dbReference>
<dbReference type="GO" id="GO:0003735">
    <property type="term" value="F:structural constituent of ribosome"/>
    <property type="evidence" value="ECO:0007669"/>
    <property type="project" value="TreeGrafter"/>
</dbReference>
<evidence type="ECO:0000256" key="4">
    <source>
        <dbReference type="ARBA" id="ARBA00023274"/>
    </source>
</evidence>
<evidence type="ECO:0000256" key="3">
    <source>
        <dbReference type="ARBA" id="ARBA00022980"/>
    </source>
</evidence>
<evidence type="ECO:0000256" key="2">
    <source>
        <dbReference type="ARBA" id="ARBA00008889"/>
    </source>
</evidence>
<name>A0A814RWG2_9BILA</name>
<sequence>MNEVHLIKVAEKVGASEAALLNVLNISAFSYGLIIRQGKVSAHLVMDGFKRLLALAADTDIEFEQAKTLSLNADRSLNEWPEQSRRIIKMSILMESVLITTILLGSFLPNAILSREHKHQNITYN</sequence>
<dbReference type="Proteomes" id="UP000663829">
    <property type="component" value="Unassembled WGS sequence"/>
</dbReference>
<accession>A0A814RWG2</accession>
<reference evidence="8" key="1">
    <citation type="submission" date="2021-02" db="EMBL/GenBank/DDBJ databases">
        <authorList>
            <person name="Nowell W R."/>
        </authorList>
    </citation>
    <scope>NUCLEOTIDE SEQUENCE</scope>
</reference>
<keyword evidence="7" id="KW-0472">Membrane</keyword>
<dbReference type="InterPro" id="IPR050323">
    <property type="entry name" value="Ribosomal_protein_uL10"/>
</dbReference>
<keyword evidence="10" id="KW-1185">Reference proteome</keyword>
<keyword evidence="3" id="KW-0689">Ribosomal protein</keyword>
<dbReference type="OrthoDB" id="10259902at2759"/>
<evidence type="ECO:0000256" key="1">
    <source>
        <dbReference type="ARBA" id="ARBA00002200"/>
    </source>
</evidence>
<feature type="transmembrane region" description="Helical" evidence="7">
    <location>
        <begin position="92"/>
        <end position="113"/>
    </location>
</feature>
<dbReference type="GO" id="GO:0000027">
    <property type="term" value="P:ribosomal large subunit assembly"/>
    <property type="evidence" value="ECO:0007669"/>
    <property type="project" value="TreeGrafter"/>
</dbReference>
<feature type="non-terminal residue" evidence="8">
    <location>
        <position position="125"/>
    </location>
</feature>
<gene>
    <name evidence="8" type="ORF">GPM918_LOCUS20629</name>
    <name evidence="9" type="ORF">SRO942_LOCUS20621</name>
</gene>
<keyword evidence="7" id="KW-0812">Transmembrane</keyword>